<proteinExistence type="predicted"/>
<protein>
    <submittedName>
        <fullName evidence="1">Uncharacterized protein</fullName>
    </submittedName>
</protein>
<evidence type="ECO:0000313" key="2">
    <source>
        <dbReference type="Proteomes" id="UP000578112"/>
    </source>
</evidence>
<reference evidence="1 2" key="1">
    <citation type="submission" date="2020-08" db="EMBL/GenBank/DDBJ databases">
        <title>Sequencing the genomes of 1000 actinobacteria strains.</title>
        <authorList>
            <person name="Klenk H.-P."/>
        </authorList>
    </citation>
    <scope>NUCLEOTIDE SEQUENCE [LARGE SCALE GENOMIC DNA]</scope>
    <source>
        <strain evidence="1 2">DSM 43149</strain>
    </source>
</reference>
<dbReference type="AlphaFoldDB" id="A0A7W7HZF8"/>
<evidence type="ECO:0000313" key="1">
    <source>
        <dbReference type="EMBL" id="MBB4763622.1"/>
    </source>
</evidence>
<keyword evidence="2" id="KW-1185">Reference proteome</keyword>
<organism evidence="1 2">
    <name type="scientific">Actinoplanes digitatis</name>
    <dbReference type="NCBI Taxonomy" id="1868"/>
    <lineage>
        <taxon>Bacteria</taxon>
        <taxon>Bacillati</taxon>
        <taxon>Actinomycetota</taxon>
        <taxon>Actinomycetes</taxon>
        <taxon>Micromonosporales</taxon>
        <taxon>Micromonosporaceae</taxon>
        <taxon>Actinoplanes</taxon>
    </lineage>
</organism>
<comment type="caution">
    <text evidence="1">The sequence shown here is derived from an EMBL/GenBank/DDBJ whole genome shotgun (WGS) entry which is preliminary data.</text>
</comment>
<dbReference type="EMBL" id="JACHNH010000001">
    <property type="protein sequence ID" value="MBB4763622.1"/>
    <property type="molecule type" value="Genomic_DNA"/>
</dbReference>
<dbReference type="Proteomes" id="UP000578112">
    <property type="component" value="Unassembled WGS sequence"/>
</dbReference>
<sequence length="104" mass="11229">MRSVDIIMAARAEALFTSDLPTGSEPTSADAERAIQDAVRVHGGVRGCAAQMAYGYGDNPEAAAQRMRWARSVVAANYPRRRRSGPRRSRGPLIAAFLPETQVA</sequence>
<accession>A0A7W7HZF8</accession>
<dbReference type="RefSeq" id="WP_184994912.1">
    <property type="nucleotide sequence ID" value="NZ_BOMK01000020.1"/>
</dbReference>
<gene>
    <name evidence="1" type="ORF">BJ971_004178</name>
</gene>
<name>A0A7W7HZF8_9ACTN</name>